<feature type="region of interest" description="Disordered" evidence="1">
    <location>
        <begin position="12"/>
        <end position="36"/>
    </location>
</feature>
<dbReference type="PANTHER" id="PTHR12062">
    <property type="entry name" value="N-ACETYLGLUCOSAMINYLTRANSFERASE VI"/>
    <property type="match status" value="1"/>
</dbReference>
<organism evidence="3 4">
    <name type="scientific">Seminavis robusta</name>
    <dbReference type="NCBI Taxonomy" id="568900"/>
    <lineage>
        <taxon>Eukaryota</taxon>
        <taxon>Sar</taxon>
        <taxon>Stramenopiles</taxon>
        <taxon>Ochrophyta</taxon>
        <taxon>Bacillariophyta</taxon>
        <taxon>Bacillariophyceae</taxon>
        <taxon>Bacillariophycidae</taxon>
        <taxon>Naviculales</taxon>
        <taxon>Naviculaceae</taxon>
        <taxon>Seminavis</taxon>
    </lineage>
</organism>
<dbReference type="Proteomes" id="UP001153069">
    <property type="component" value="Unassembled WGS sequence"/>
</dbReference>
<dbReference type="InterPro" id="IPR006759">
    <property type="entry name" value="Glyco_transf_54"/>
</dbReference>
<proteinExistence type="predicted"/>
<dbReference type="AlphaFoldDB" id="A0A9N8H8E4"/>
<comment type="caution">
    <text evidence="3">The sequence shown here is derived from an EMBL/GenBank/DDBJ whole genome shotgun (WGS) entry which is preliminary data.</text>
</comment>
<dbReference type="InterPro" id="IPR057279">
    <property type="entry name" value="MGAT4"/>
</dbReference>
<dbReference type="PANTHER" id="PTHR12062:SF0">
    <property type="entry name" value="ALPHA-1,3-MANNOSYL-GLYCOPROTEIN 4-BETA-N-ACETYLGLUCOSAMINYLTRANSFERASE B"/>
    <property type="match status" value="1"/>
</dbReference>
<accession>A0A9N8H8E4</accession>
<evidence type="ECO:0000256" key="1">
    <source>
        <dbReference type="SAM" id="MobiDB-lite"/>
    </source>
</evidence>
<dbReference type="OrthoDB" id="2016523at2759"/>
<name>A0A9N8H8E4_9STRA</name>
<dbReference type="EMBL" id="CAICTM010000236">
    <property type="protein sequence ID" value="CAB9505613.1"/>
    <property type="molecule type" value="Genomic_DNA"/>
</dbReference>
<evidence type="ECO:0000259" key="2">
    <source>
        <dbReference type="Pfam" id="PF04666"/>
    </source>
</evidence>
<feature type="compositionally biased region" description="Polar residues" evidence="1">
    <location>
        <begin position="24"/>
        <end position="35"/>
    </location>
</feature>
<feature type="compositionally biased region" description="Low complexity" evidence="1">
    <location>
        <begin position="121"/>
        <end position="141"/>
    </location>
</feature>
<evidence type="ECO:0000313" key="3">
    <source>
        <dbReference type="EMBL" id="CAB9505613.1"/>
    </source>
</evidence>
<protein>
    <submittedName>
        <fullName evidence="3">Alpha-1,3-mannosyl-glycoprotein 4-beta-N-acetylglucosaminyltransferase A</fullName>
    </submittedName>
</protein>
<feature type="domain" description="MGAT4 conserved region" evidence="2">
    <location>
        <begin position="640"/>
        <end position="774"/>
    </location>
</feature>
<dbReference type="GO" id="GO:0006487">
    <property type="term" value="P:protein N-linked glycosylation"/>
    <property type="evidence" value="ECO:0007669"/>
    <property type="project" value="TreeGrafter"/>
</dbReference>
<sequence>MAKVLRGKLHRKTKGLKGHHQENETNGSASTTASLRTDKNGGGGCTCVGWIRGFLMICGFFSILWNISHFHYNLLPSFDQVEAGLALKEAFLDFKQKTNRKKTDNNLRGADTGTEKAQHQPPDNNNENDNNLDPGNPGIPDMVNQNNKDNFHPVNPDQHGRAFTLPPRAVTYVTPWEEFKGIPKPKVWEIAASLQDQFDKSAFGQRLDSWKEHQQHIRQERYHRRVRQAVHEADKGGTNSTLRIIPHFQDTPIFPRHLSSDLMVLVMADNQCPLVLSGVSSNGGMINATDRLLLTLTDALKTQFAHVVAYLPHYYSSETVDNCHNSLYQAIVKSFPIQLQTGQLQVVTSPQLQAQPSAKQQQSYRFAYNGLDFAYATELGHQFSDLMLFLQAGTRLTPEWWIQYVPVEVPPPPEGVPPANETTTTTGPPKLEAKQITSNRDYAYEILLAYEARHRLDGDGLNHELCYMNFAINAQPPASSNLTFNYGHWGNPTGTLFESSGLLRLSLTLRSFLPYGKFPVSKLLHKYCSELLWAADTLNGPLALFRHHAKNRGIEESKLAVGLQPDLQPLDKTTTYPYLIPKSTEVPGWVTVDAGMVGPHPTSEINPLWETEDTHDEKNWLTFVVPTAWRHTAKGDVGGNTYVVECLQQLSDAVKQYFVGEYRATILVLVSGRSQRDINQHRDGLQAKFEDQIQTGIIQLVDAPIDQYPTLHGLDAHYKDTESRARWRSKQNLDISAALFAAKGYGKYIMTIEDDSAFRATSMLKQIKKQITNLHHMANPQDAVDRSPQIFINGQDKTKVDISYTEKEEPAVIEFGHREVWSQVRFSFGFSGVLIHDEDAFVFGMLHFLLYKERPCDLLFQISDNVRNGESRDHFLRNNLKARSIMHRGKVSTLKGKVFTTEQMTAEEEG</sequence>
<gene>
    <name evidence="3" type="ORF">SEMRO_237_G095300.1</name>
</gene>
<dbReference type="GO" id="GO:0008375">
    <property type="term" value="F:acetylglucosaminyltransferase activity"/>
    <property type="evidence" value="ECO:0007669"/>
    <property type="project" value="TreeGrafter"/>
</dbReference>
<evidence type="ECO:0000313" key="4">
    <source>
        <dbReference type="Proteomes" id="UP001153069"/>
    </source>
</evidence>
<feature type="region of interest" description="Disordered" evidence="1">
    <location>
        <begin position="102"/>
        <end position="154"/>
    </location>
</feature>
<reference evidence="3" key="1">
    <citation type="submission" date="2020-06" db="EMBL/GenBank/DDBJ databases">
        <authorList>
            <consortium name="Plant Systems Biology data submission"/>
        </authorList>
    </citation>
    <scope>NUCLEOTIDE SEQUENCE</scope>
    <source>
        <strain evidence="3">D6</strain>
    </source>
</reference>
<dbReference type="Pfam" id="PF04666">
    <property type="entry name" value="MGAT4_cons"/>
    <property type="match status" value="1"/>
</dbReference>
<keyword evidence="4" id="KW-1185">Reference proteome</keyword>